<dbReference type="OrthoDB" id="2989189at2"/>
<dbReference type="RefSeq" id="WP_091038552.1">
    <property type="nucleotide sequence ID" value="NZ_FNAD01000012.1"/>
</dbReference>
<reference evidence="2" key="1">
    <citation type="submission" date="2016-10" db="EMBL/GenBank/DDBJ databases">
        <authorList>
            <person name="Varghese N."/>
            <person name="Submissions S."/>
        </authorList>
    </citation>
    <scope>NUCLEOTIDE SEQUENCE [LARGE SCALE GENOMIC DNA]</scope>
    <source>
        <strain evidence="2">CGMCC 4.3516</strain>
    </source>
</reference>
<evidence type="ECO:0008006" key="3">
    <source>
        <dbReference type="Google" id="ProtNLM"/>
    </source>
</evidence>
<proteinExistence type="predicted"/>
<sequence>MIPDELMSIAILLRHRNDIDARIADIVGRPVASGHLSDWIAAAIFDIELEPGANKAVDGRFRSGPLAGRTVNVKHYTRNQGLLDMTDAEELDYYLVMTGPRGAAAGSAGAHRHWSIDHVYLFDAQELYADLLDHMRRIGVATSLRVEQWRQAEIHPRAVKPLLRLSAEQTAALDQFRTGA</sequence>
<evidence type="ECO:0000313" key="2">
    <source>
        <dbReference type="Proteomes" id="UP000198949"/>
    </source>
</evidence>
<dbReference type="STRING" id="58114.SAMN05216270_11230"/>
<dbReference type="Proteomes" id="UP000198949">
    <property type="component" value="Unassembled WGS sequence"/>
</dbReference>
<keyword evidence="2" id="KW-1185">Reference proteome</keyword>
<dbReference type="EMBL" id="FNAD01000012">
    <property type="protein sequence ID" value="SDE07460.1"/>
    <property type="molecule type" value="Genomic_DNA"/>
</dbReference>
<accession>A0A1G6ZY64</accession>
<protein>
    <recommendedName>
        <fullName evidence="3">Restriction endonuclease</fullName>
    </recommendedName>
</protein>
<dbReference type="AlphaFoldDB" id="A0A1G6ZY64"/>
<gene>
    <name evidence="1" type="ORF">SAMN05216270_11230</name>
</gene>
<organism evidence="1 2">
    <name type="scientific">Glycomyces harbinensis</name>
    <dbReference type="NCBI Taxonomy" id="58114"/>
    <lineage>
        <taxon>Bacteria</taxon>
        <taxon>Bacillati</taxon>
        <taxon>Actinomycetota</taxon>
        <taxon>Actinomycetes</taxon>
        <taxon>Glycomycetales</taxon>
        <taxon>Glycomycetaceae</taxon>
        <taxon>Glycomyces</taxon>
    </lineage>
</organism>
<evidence type="ECO:0000313" key="1">
    <source>
        <dbReference type="EMBL" id="SDE07460.1"/>
    </source>
</evidence>
<name>A0A1G6ZY64_9ACTN</name>